<comment type="similarity">
    <text evidence="2">Belongs to the UQCRB/QCR7 family.</text>
</comment>
<comment type="subcellular location">
    <subcellularLocation>
        <location evidence="1">Mitochondrion inner membrane</location>
        <topology evidence="1">Peripheral membrane protein</topology>
        <orientation evidence="1">Matrix side</orientation>
    </subcellularLocation>
</comment>
<dbReference type="GO" id="GO:0006122">
    <property type="term" value="P:mitochondrial electron transport, ubiquinol to cytochrome c"/>
    <property type="evidence" value="ECO:0007669"/>
    <property type="project" value="InterPro"/>
</dbReference>
<accession>A0A4V5P5L4</accession>
<dbReference type="EMBL" id="RWIC01002084">
    <property type="protein sequence ID" value="TKC34090.1"/>
    <property type="molecule type" value="Genomic_DNA"/>
</dbReference>
<dbReference type="Gene3D" id="1.10.1090.10">
    <property type="entry name" value="Cytochrome b-c1 complex subunit 7"/>
    <property type="match status" value="1"/>
</dbReference>
<dbReference type="AlphaFoldDB" id="A0A4V5P5L4"/>
<evidence type="ECO:0000256" key="7">
    <source>
        <dbReference type="ARBA" id="ARBA00022982"/>
    </source>
</evidence>
<dbReference type="Proteomes" id="UP000308365">
    <property type="component" value="Unassembled WGS sequence"/>
</dbReference>
<dbReference type="FunFam" id="1.10.1090.10:FF:000001">
    <property type="entry name" value="Cytochrome b-c1 complex subunit 7"/>
    <property type="match status" value="1"/>
</dbReference>
<organism evidence="14 15">
    <name type="scientific">Monodon monoceros</name>
    <name type="common">Narwhal</name>
    <name type="synonym">Ceratodon monodon</name>
    <dbReference type="NCBI Taxonomy" id="40151"/>
    <lineage>
        <taxon>Eukaryota</taxon>
        <taxon>Metazoa</taxon>
        <taxon>Chordata</taxon>
        <taxon>Craniata</taxon>
        <taxon>Vertebrata</taxon>
        <taxon>Euteleostomi</taxon>
        <taxon>Mammalia</taxon>
        <taxon>Eutheria</taxon>
        <taxon>Laurasiatheria</taxon>
        <taxon>Artiodactyla</taxon>
        <taxon>Whippomorpha</taxon>
        <taxon>Cetacea</taxon>
        <taxon>Odontoceti</taxon>
        <taxon>Monodontidae</taxon>
        <taxon>Monodon</taxon>
    </lineage>
</organism>
<keyword evidence="7" id="KW-0249">Electron transport</keyword>
<dbReference type="GO" id="GO:0005743">
    <property type="term" value="C:mitochondrial inner membrane"/>
    <property type="evidence" value="ECO:0007669"/>
    <property type="project" value="UniProtKB-SubCell"/>
</dbReference>
<evidence type="ECO:0000256" key="5">
    <source>
        <dbReference type="ARBA" id="ARBA00022660"/>
    </source>
</evidence>
<dbReference type="InterPro" id="IPR003197">
    <property type="entry name" value="QCR7"/>
</dbReference>
<sequence length="389" mass="44212">TPNVQCQNGVEQGQRSFVNHKRKKHDYETSYAALTTELVGMGHDGDSTFVKLELVSKHTISSIAKALKVTVPTVDNGTGRKALFLFSEPVPETPMQTFLGIRTRIHGLDPGRGVTRSLGLTLPVELPRPNMFDFFNFSDTVYILVKMVSRPAVAVSSKWLEGIRKWYYNAAGFNKLGLMQDDTICENDDVKEAIRRLPENLYNDRVFRIKRALDLTVRQQILPKEQWTKYEEDKFYLEPHLKERAARIKQGETQSYPTVEQLGFLNGIILCASSNDSDDTTGGSMERQKESCHAIELSIQFCSGFVSAALYHFEFRDGATSSAHLNVWLRLKGLIHNSRLHVLDWNADPVKIFLNVSCDRKVSDCQEERFVLVWIRAHRKVTSIQTALT</sequence>
<reference evidence="15" key="1">
    <citation type="journal article" date="2019" name="IScience">
        <title>Narwhal Genome Reveals Long-Term Low Genetic Diversity despite Current Large Abundance Size.</title>
        <authorList>
            <person name="Westbury M.V."/>
            <person name="Petersen B."/>
            <person name="Garde E."/>
            <person name="Heide-Jorgensen M.P."/>
            <person name="Lorenzen E.D."/>
        </authorList>
    </citation>
    <scope>NUCLEOTIDE SEQUENCE [LARGE SCALE GENOMIC DNA]</scope>
</reference>
<dbReference type="PANTHER" id="PTHR12022">
    <property type="entry name" value="UBIQUINOL-CYTOCHROME C REDUCTASE COMPLEX 14 KD PROTEIN"/>
    <property type="match status" value="1"/>
</dbReference>
<keyword evidence="4" id="KW-0813">Transport</keyword>
<evidence type="ECO:0000256" key="8">
    <source>
        <dbReference type="ARBA" id="ARBA00023128"/>
    </source>
</evidence>
<proteinExistence type="inferred from homology"/>
<evidence type="ECO:0000256" key="4">
    <source>
        <dbReference type="ARBA" id="ARBA00022448"/>
    </source>
</evidence>
<evidence type="ECO:0000256" key="13">
    <source>
        <dbReference type="ARBA" id="ARBA00046393"/>
    </source>
</evidence>
<keyword evidence="6" id="KW-0999">Mitochondrion inner membrane</keyword>
<evidence type="ECO:0000256" key="11">
    <source>
        <dbReference type="ARBA" id="ARBA00031684"/>
    </source>
</evidence>
<evidence type="ECO:0000256" key="1">
    <source>
        <dbReference type="ARBA" id="ARBA00004443"/>
    </source>
</evidence>
<evidence type="ECO:0000313" key="14">
    <source>
        <dbReference type="EMBL" id="TKC34090.1"/>
    </source>
</evidence>
<evidence type="ECO:0000256" key="2">
    <source>
        <dbReference type="ARBA" id="ARBA00008554"/>
    </source>
</evidence>
<evidence type="ECO:0000313" key="15">
    <source>
        <dbReference type="Proteomes" id="UP000308365"/>
    </source>
</evidence>
<evidence type="ECO:0000256" key="10">
    <source>
        <dbReference type="ARBA" id="ARBA00031021"/>
    </source>
</evidence>
<dbReference type="GO" id="GO:0045275">
    <property type="term" value="C:respiratory chain complex III"/>
    <property type="evidence" value="ECO:0007669"/>
    <property type="project" value="InterPro"/>
</dbReference>
<dbReference type="PANTHER" id="PTHR12022:SF12">
    <property type="entry name" value="CYTOCHROME B-C1 COMPLEX SUBUNIT 7"/>
    <property type="match status" value="1"/>
</dbReference>
<name>A0A4V5P5L4_MONMO</name>
<evidence type="ECO:0000256" key="3">
    <source>
        <dbReference type="ARBA" id="ARBA00016323"/>
    </source>
</evidence>
<gene>
    <name evidence="14" type="ORF">EI555_007472</name>
</gene>
<keyword evidence="5" id="KW-0679">Respiratory chain</keyword>
<dbReference type="InterPro" id="IPR036544">
    <property type="entry name" value="QCR7_sf"/>
</dbReference>
<feature type="non-terminal residue" evidence="14">
    <location>
        <position position="389"/>
    </location>
</feature>
<feature type="non-terminal residue" evidence="14">
    <location>
        <position position="1"/>
    </location>
</feature>
<evidence type="ECO:0000256" key="9">
    <source>
        <dbReference type="ARBA" id="ARBA00023136"/>
    </source>
</evidence>
<evidence type="ECO:0000256" key="12">
    <source>
        <dbReference type="ARBA" id="ARBA00032927"/>
    </source>
</evidence>
<protein>
    <recommendedName>
        <fullName evidence="3">Cytochrome b-c1 complex subunit 7</fullName>
    </recommendedName>
    <alternativeName>
        <fullName evidence="11">Complex III subunit 7</fullName>
    </alternativeName>
    <alternativeName>
        <fullName evidence="10">Complex III subunit VII</fullName>
    </alternativeName>
    <alternativeName>
        <fullName evidence="12">Ubiquinol-cytochrome c reductase complex 14 kDa protein</fullName>
    </alternativeName>
</protein>
<keyword evidence="9" id="KW-0472">Membrane</keyword>
<dbReference type="Pfam" id="PF02271">
    <property type="entry name" value="UCR_14kD"/>
    <property type="match status" value="1"/>
</dbReference>
<evidence type="ECO:0000256" key="6">
    <source>
        <dbReference type="ARBA" id="ARBA00022792"/>
    </source>
</evidence>
<comment type="subunit">
    <text evidence="13">Component of the ubiquinol-cytochrome c oxidoreductase (cytochrome b-c1 complex, complex III, CIII), a multisubunit enzyme composed of 11 subunits. The complex is composed of 3 respiratory subunits cytochrome b, cytochrome c1 and Rieske protein UQCRFS1, 2 core protein subunits UQCRC1/QCR1 and UQCRC2/QCR2, and 6 low-molecular weight protein subunits UQCRH/QCR6, UQCRB/QCR7, UQCRQ/QCR8, UQCR10/QCR9, UQCR11/QCR10 and subunit 9, the cleavage product of Rieske protein UQCRFS1. The complex exists as an obligatory dimer and forms supercomplexes (SCs) in the inner mitochondrial membrane with NADH-ubiquinone oxidoreductase (complex I, CI) and cytochrome c oxidase (complex IV, CIV), resulting in different assemblies (supercomplex SCI(1)III(2)IV(1) and megacomplex MCI(2)III(2)IV(2)).</text>
</comment>
<keyword evidence="8" id="KW-0496">Mitochondrion</keyword>
<dbReference type="SUPFAM" id="SSF81524">
    <property type="entry name" value="14 kDa protein of cytochrome bc1 complex (Ubiquinol-cytochrome c reductase)"/>
    <property type="match status" value="1"/>
</dbReference>
<comment type="caution">
    <text evidence="14">The sequence shown here is derived from an EMBL/GenBank/DDBJ whole genome shotgun (WGS) entry which is preliminary data.</text>
</comment>